<keyword evidence="1 3" id="KW-0853">WD repeat</keyword>
<dbReference type="PANTHER" id="PTHR19857">
    <property type="entry name" value="MITOCHONDRIAL DIVISION PROTEIN 1-RELATED"/>
    <property type="match status" value="1"/>
</dbReference>
<feature type="region of interest" description="Disordered" evidence="4">
    <location>
        <begin position="205"/>
        <end position="228"/>
    </location>
</feature>
<dbReference type="PANTHER" id="PTHR19857:SF21">
    <property type="entry name" value="ANAPHASE-PROMOTING COMPLEX SUBUNIT 4 WD40 DOMAIN-CONTAINING PROTEIN"/>
    <property type="match status" value="1"/>
</dbReference>
<dbReference type="STRING" id="27342.A0A0H2RUM4"/>
<dbReference type="Gene3D" id="2.130.10.10">
    <property type="entry name" value="YVTN repeat-like/Quinoprotein amine dehydrogenase"/>
    <property type="match status" value="1"/>
</dbReference>
<evidence type="ECO:0000313" key="6">
    <source>
        <dbReference type="Proteomes" id="UP000053477"/>
    </source>
</evidence>
<reference evidence="5 6" key="1">
    <citation type="submission" date="2015-04" db="EMBL/GenBank/DDBJ databases">
        <title>Complete genome sequence of Schizopora paradoxa KUC8140, a cosmopolitan wood degrader in East Asia.</title>
        <authorList>
            <consortium name="DOE Joint Genome Institute"/>
            <person name="Min B."/>
            <person name="Park H."/>
            <person name="Jang Y."/>
            <person name="Kim J.-J."/>
            <person name="Kim K.H."/>
            <person name="Pangilinan J."/>
            <person name="Lipzen A."/>
            <person name="Riley R."/>
            <person name="Grigoriev I.V."/>
            <person name="Spatafora J.W."/>
            <person name="Choi I.-G."/>
        </authorList>
    </citation>
    <scope>NUCLEOTIDE SEQUENCE [LARGE SCALE GENOMIC DNA]</scope>
    <source>
        <strain evidence="5 6">KUC8140</strain>
    </source>
</reference>
<accession>A0A0H2RUM4</accession>
<gene>
    <name evidence="5" type="ORF">SCHPADRAFT_995603</name>
</gene>
<evidence type="ECO:0000256" key="2">
    <source>
        <dbReference type="ARBA" id="ARBA00022737"/>
    </source>
</evidence>
<protein>
    <submittedName>
        <fullName evidence="5">WD40 repeat-like protein</fullName>
    </submittedName>
</protein>
<feature type="compositionally biased region" description="Polar residues" evidence="4">
    <location>
        <begin position="110"/>
        <end position="125"/>
    </location>
</feature>
<evidence type="ECO:0000256" key="1">
    <source>
        <dbReference type="ARBA" id="ARBA00022574"/>
    </source>
</evidence>
<dbReference type="Pfam" id="PF00400">
    <property type="entry name" value="WD40"/>
    <property type="match status" value="2"/>
</dbReference>
<organism evidence="5 6">
    <name type="scientific">Schizopora paradoxa</name>
    <dbReference type="NCBI Taxonomy" id="27342"/>
    <lineage>
        <taxon>Eukaryota</taxon>
        <taxon>Fungi</taxon>
        <taxon>Dikarya</taxon>
        <taxon>Basidiomycota</taxon>
        <taxon>Agaricomycotina</taxon>
        <taxon>Agaricomycetes</taxon>
        <taxon>Hymenochaetales</taxon>
        <taxon>Schizoporaceae</taxon>
        <taxon>Schizopora</taxon>
    </lineage>
</organism>
<dbReference type="InterPro" id="IPR019775">
    <property type="entry name" value="WD40_repeat_CS"/>
</dbReference>
<name>A0A0H2RUM4_9AGAM</name>
<keyword evidence="6" id="KW-1185">Reference proteome</keyword>
<evidence type="ECO:0000313" key="5">
    <source>
        <dbReference type="EMBL" id="KLO15725.1"/>
    </source>
</evidence>
<dbReference type="InterPro" id="IPR036322">
    <property type="entry name" value="WD40_repeat_dom_sf"/>
</dbReference>
<dbReference type="PROSITE" id="PS50082">
    <property type="entry name" value="WD_REPEATS_2"/>
    <property type="match status" value="1"/>
</dbReference>
<sequence>MPSGAAHGRSHVRPQQPSQPIDVDDLFDFEIVRTNPPKEPIEGVEVISPARARVLGINKGFRNYGSTGAWMKSKQREARRLEKQKANAINLLGDDDDDNAPGPSVRRTSRATPSGNTVRGRNSRTPADAMDVDRPSIGGHRALNVIEISDSEGGPEPGPEFRQSPMFVSPAPDQDSVGSDSEESWIDFDYEEDVLDPMDIVDEDDVPTPSVDKGKGRAVDSDFSDRTMRPLPQRWTQHEMPRFDMQNRPFVKKKGAKVRIWDADVIPDLYHPTVLNHLMPFKRHQNSMYSLACHRTTLSRGGIPRTNDVICTQLSVSRLRIAAHYQKTSGVVNKIAQSNGIVAVASAASGGGSDGPNPSSLPEIDEYNRNGNLVFWQGEKFVPPESHTLGGESIPGRTHFRRWRGTSTEHGTSRDEDGMIPKYYTINDVAFDPQNGHNMLTSGNDCYVRVWEVHKSVGEKPLHTQDMLQLKFMDVVNDIQFHPGCGTSDPLVAVSCYDGRIHLIEGYRSNQRDVIEVKSGHGKEYQKAGMFLWAAQRPEVGTRNSDSRIFASSEAPEDSGAKCQHGCYDANTRGCLYKFSNEDSGDTMALNSQGETLALVTSGTHKTLGLYDVAKGERTTTKTANIPSKDSRPNALWEVNAARFSPDNVLLALGLSDDRVLIYDTRFISTNRGPCMTYDLERGLRDGEEHYGVTALEWVPGYYGNRGLGLLTGGSDGCVRLWDVGQGHNPEDIGWIEDIWSPENVIALCDHGIASASLGRNREEYRLVVGDVGGEVYVFV</sequence>
<feature type="compositionally biased region" description="Basic and acidic residues" evidence="4">
    <location>
        <begin position="212"/>
        <end position="228"/>
    </location>
</feature>
<dbReference type="PROSITE" id="PS00678">
    <property type="entry name" value="WD_REPEATS_1"/>
    <property type="match status" value="1"/>
</dbReference>
<proteinExistence type="predicted"/>
<evidence type="ECO:0000256" key="4">
    <source>
        <dbReference type="SAM" id="MobiDB-lite"/>
    </source>
</evidence>
<dbReference type="InterPro" id="IPR015943">
    <property type="entry name" value="WD40/YVTN_repeat-like_dom_sf"/>
</dbReference>
<evidence type="ECO:0000256" key="3">
    <source>
        <dbReference type="PROSITE-ProRule" id="PRU00221"/>
    </source>
</evidence>
<dbReference type="InterPro" id="IPR051179">
    <property type="entry name" value="WD_repeat_multifunction"/>
</dbReference>
<feature type="region of interest" description="Disordered" evidence="4">
    <location>
        <begin position="1"/>
        <end position="23"/>
    </location>
</feature>
<dbReference type="InterPro" id="IPR001680">
    <property type="entry name" value="WD40_rpt"/>
</dbReference>
<feature type="repeat" description="WD" evidence="3">
    <location>
        <begin position="710"/>
        <end position="724"/>
    </location>
</feature>
<dbReference type="SUPFAM" id="SSF50978">
    <property type="entry name" value="WD40 repeat-like"/>
    <property type="match status" value="1"/>
</dbReference>
<dbReference type="AlphaFoldDB" id="A0A0H2RUM4"/>
<dbReference type="SMART" id="SM00320">
    <property type="entry name" value="WD40"/>
    <property type="match status" value="5"/>
</dbReference>
<dbReference type="EMBL" id="KQ085925">
    <property type="protein sequence ID" value="KLO15725.1"/>
    <property type="molecule type" value="Genomic_DNA"/>
</dbReference>
<dbReference type="Proteomes" id="UP000053477">
    <property type="component" value="Unassembled WGS sequence"/>
</dbReference>
<keyword evidence="2" id="KW-0677">Repeat</keyword>
<dbReference type="InParanoid" id="A0A0H2RUM4"/>
<feature type="region of interest" description="Disordered" evidence="4">
    <location>
        <begin position="88"/>
        <end position="181"/>
    </location>
</feature>
<dbReference type="OrthoDB" id="10248252at2759"/>